<dbReference type="AlphaFoldDB" id="A0A922I064"/>
<proteinExistence type="predicted"/>
<evidence type="ECO:0000313" key="2">
    <source>
        <dbReference type="Proteomes" id="UP000790347"/>
    </source>
</evidence>
<reference evidence="1" key="1">
    <citation type="submission" date="2013-05" db="EMBL/GenBank/DDBJ databases">
        <authorList>
            <person name="Yim A.K.Y."/>
            <person name="Chan T.F."/>
            <person name="Ji K.M."/>
            <person name="Liu X.Y."/>
            <person name="Zhou J.W."/>
            <person name="Li R.Q."/>
            <person name="Yang K.Y."/>
            <person name="Li J."/>
            <person name="Li M."/>
            <person name="Law P.T.W."/>
            <person name="Wu Y.L."/>
            <person name="Cai Z.L."/>
            <person name="Qin H."/>
            <person name="Bao Y."/>
            <person name="Leung R.K.K."/>
            <person name="Ng P.K.S."/>
            <person name="Zou J."/>
            <person name="Zhong X.J."/>
            <person name="Ran P.X."/>
            <person name="Zhong N.S."/>
            <person name="Liu Z.G."/>
            <person name="Tsui S.K.W."/>
        </authorList>
    </citation>
    <scope>NUCLEOTIDE SEQUENCE</scope>
    <source>
        <strain evidence="1">Derf</strain>
        <tissue evidence="1">Whole organism</tissue>
    </source>
</reference>
<keyword evidence="2" id="KW-1185">Reference proteome</keyword>
<evidence type="ECO:0000313" key="1">
    <source>
        <dbReference type="EMBL" id="KAH9517099.1"/>
    </source>
</evidence>
<comment type="caution">
    <text evidence="1">The sequence shown here is derived from an EMBL/GenBank/DDBJ whole genome shotgun (WGS) entry which is preliminary data.</text>
</comment>
<sequence>MNRAHAFNCSTHALFSMNPSIQGGSIICIELFPLSLVVIDLSLLSISLDKKSNLSSTTDLRRSSSGVLQINLAKRSISLRSLITVVLNDFD</sequence>
<reference evidence="1" key="2">
    <citation type="journal article" date="2022" name="Res Sq">
        <title>Comparative Genomics Reveals Insights into the Divergent Evolution of Astigmatic Mites and Household Pest Adaptations.</title>
        <authorList>
            <person name="Xiong Q."/>
            <person name="Wan A.T.-Y."/>
            <person name="Liu X.-Y."/>
            <person name="Fung C.S.-H."/>
            <person name="Xiao X."/>
            <person name="Malainual N."/>
            <person name="Hou J."/>
            <person name="Wang L."/>
            <person name="Wang M."/>
            <person name="Yang K."/>
            <person name="Cui Y."/>
            <person name="Leung E."/>
            <person name="Nong W."/>
            <person name="Shin S.-K."/>
            <person name="Au S."/>
            <person name="Jeong K.Y."/>
            <person name="Chew F.T."/>
            <person name="Hui J."/>
            <person name="Leung T.F."/>
            <person name="Tungtrongchitr A."/>
            <person name="Zhong N."/>
            <person name="Liu Z."/>
            <person name="Tsui S."/>
        </authorList>
    </citation>
    <scope>NUCLEOTIDE SEQUENCE</scope>
    <source>
        <strain evidence="1">Derf</strain>
        <tissue evidence="1">Whole organism</tissue>
    </source>
</reference>
<accession>A0A922I064</accession>
<dbReference type="EMBL" id="ASGP02000003">
    <property type="protein sequence ID" value="KAH9517099.1"/>
    <property type="molecule type" value="Genomic_DNA"/>
</dbReference>
<organism evidence="1 2">
    <name type="scientific">Dermatophagoides farinae</name>
    <name type="common">American house dust mite</name>
    <dbReference type="NCBI Taxonomy" id="6954"/>
    <lineage>
        <taxon>Eukaryota</taxon>
        <taxon>Metazoa</taxon>
        <taxon>Ecdysozoa</taxon>
        <taxon>Arthropoda</taxon>
        <taxon>Chelicerata</taxon>
        <taxon>Arachnida</taxon>
        <taxon>Acari</taxon>
        <taxon>Acariformes</taxon>
        <taxon>Sarcoptiformes</taxon>
        <taxon>Astigmata</taxon>
        <taxon>Psoroptidia</taxon>
        <taxon>Analgoidea</taxon>
        <taxon>Pyroglyphidae</taxon>
        <taxon>Dermatophagoidinae</taxon>
        <taxon>Dermatophagoides</taxon>
    </lineage>
</organism>
<dbReference type="Proteomes" id="UP000790347">
    <property type="component" value="Unassembled WGS sequence"/>
</dbReference>
<name>A0A922I064_DERFA</name>
<gene>
    <name evidence="1" type="ORF">DERF_007799</name>
</gene>
<protein>
    <submittedName>
        <fullName evidence="1">Uncharacterized protein</fullName>
    </submittedName>
</protein>